<protein>
    <submittedName>
        <fullName evidence="1">Uncharacterized protein</fullName>
    </submittedName>
</protein>
<name>A0A8X6Q6C1_NEPPI</name>
<accession>A0A8X6Q6C1</accession>
<sequence>MTFLTSPAISDITAGRTSGKKPPIRFTRVFLCFQAGFSTSYFFKYTACICEEQHLLGSPYQPDCTDYENLWKKNNKSGPRSEEVFFETFTVLYLNDVRCTSLILIPKFFRCAKKDACGTLIRHARFIGKDCRW</sequence>
<dbReference type="AlphaFoldDB" id="A0A8X6Q6C1"/>
<proteinExistence type="predicted"/>
<gene>
    <name evidence="1" type="ORF">NPIL_649471</name>
</gene>
<evidence type="ECO:0000313" key="2">
    <source>
        <dbReference type="Proteomes" id="UP000887013"/>
    </source>
</evidence>
<organism evidence="1 2">
    <name type="scientific">Nephila pilipes</name>
    <name type="common">Giant wood spider</name>
    <name type="synonym">Nephila maculata</name>
    <dbReference type="NCBI Taxonomy" id="299642"/>
    <lineage>
        <taxon>Eukaryota</taxon>
        <taxon>Metazoa</taxon>
        <taxon>Ecdysozoa</taxon>
        <taxon>Arthropoda</taxon>
        <taxon>Chelicerata</taxon>
        <taxon>Arachnida</taxon>
        <taxon>Araneae</taxon>
        <taxon>Araneomorphae</taxon>
        <taxon>Entelegynae</taxon>
        <taxon>Araneoidea</taxon>
        <taxon>Nephilidae</taxon>
        <taxon>Nephila</taxon>
    </lineage>
</organism>
<dbReference type="Proteomes" id="UP000887013">
    <property type="component" value="Unassembled WGS sequence"/>
</dbReference>
<reference evidence="1" key="1">
    <citation type="submission" date="2020-08" db="EMBL/GenBank/DDBJ databases">
        <title>Multicomponent nature underlies the extraordinary mechanical properties of spider dragline silk.</title>
        <authorList>
            <person name="Kono N."/>
            <person name="Nakamura H."/>
            <person name="Mori M."/>
            <person name="Yoshida Y."/>
            <person name="Ohtoshi R."/>
            <person name="Malay A.D."/>
            <person name="Moran D.A.P."/>
            <person name="Tomita M."/>
            <person name="Numata K."/>
            <person name="Arakawa K."/>
        </authorList>
    </citation>
    <scope>NUCLEOTIDE SEQUENCE</scope>
</reference>
<dbReference type="EMBL" id="BMAW01123295">
    <property type="protein sequence ID" value="GFU02671.1"/>
    <property type="molecule type" value="Genomic_DNA"/>
</dbReference>
<evidence type="ECO:0000313" key="1">
    <source>
        <dbReference type="EMBL" id="GFU02671.1"/>
    </source>
</evidence>
<dbReference type="OrthoDB" id="6436547at2759"/>
<keyword evidence="2" id="KW-1185">Reference proteome</keyword>
<comment type="caution">
    <text evidence="1">The sequence shown here is derived from an EMBL/GenBank/DDBJ whole genome shotgun (WGS) entry which is preliminary data.</text>
</comment>